<evidence type="ECO:0000313" key="1">
    <source>
        <dbReference type="EMBL" id="ESV62267.1"/>
    </source>
</evidence>
<name>A0A829MB76_9MYCO</name>
<proteinExistence type="predicted"/>
<evidence type="ECO:0000313" key="2">
    <source>
        <dbReference type="Proteomes" id="UP000018502"/>
    </source>
</evidence>
<comment type="caution">
    <text evidence="1">The sequence shown here is derived from an EMBL/GenBank/DDBJ whole genome shotgun (WGS) entry which is preliminary data.</text>
</comment>
<accession>A0A829MB76</accession>
<protein>
    <submittedName>
        <fullName evidence="1">Uncharacterized protein</fullName>
    </submittedName>
</protein>
<reference evidence="1 2" key="1">
    <citation type="journal article" date="2014" name="Emerg. Infect. Dis.">
        <title>High-level Relatedness among Mycobacterium abscessus subsp. massiliense Strains from Widely Separated Outbreaks.</title>
        <authorList>
            <person name="Tettelin H."/>
            <person name="Davidson R.M."/>
            <person name="Agrawal S."/>
            <person name="Aitken M.L."/>
            <person name="Shallom S."/>
            <person name="Hasan N.A."/>
            <person name="Strong M."/>
            <person name="Nogueira de Moura V.C."/>
            <person name="De Groote M.A."/>
            <person name="Duarte R.S."/>
            <person name="Hine E."/>
            <person name="Parankush S."/>
            <person name="Su Q."/>
            <person name="Daugherty S.C."/>
            <person name="Fraser C.M."/>
            <person name="Brown-Elliott B.A."/>
            <person name="Wallace R.J.Jr."/>
            <person name="Holland S.M."/>
            <person name="Sampaio E.P."/>
            <person name="Olivier K.N."/>
            <person name="Jackson M."/>
            <person name="Zelazny A.M."/>
        </authorList>
    </citation>
    <scope>NUCLEOTIDE SEQUENCE [LARGE SCALE GENOMIC DNA]</scope>
    <source>
        <strain evidence="1 2">MAB_091912_2446</strain>
    </source>
</reference>
<dbReference type="Proteomes" id="UP000018502">
    <property type="component" value="Unassembled WGS sequence"/>
</dbReference>
<dbReference type="EMBL" id="AYTF01000002">
    <property type="protein sequence ID" value="ESV62267.1"/>
    <property type="molecule type" value="Genomic_DNA"/>
</dbReference>
<organism evidence="1 2">
    <name type="scientific">Mycobacteroides abscessus MAB_091912_2446</name>
    <dbReference type="NCBI Taxonomy" id="1335414"/>
    <lineage>
        <taxon>Bacteria</taxon>
        <taxon>Bacillati</taxon>
        <taxon>Actinomycetota</taxon>
        <taxon>Actinomycetes</taxon>
        <taxon>Mycobacteriales</taxon>
        <taxon>Mycobacteriaceae</taxon>
        <taxon>Mycobacteroides</taxon>
        <taxon>Mycobacteroides abscessus</taxon>
    </lineage>
</organism>
<dbReference type="AlphaFoldDB" id="A0A829MB76"/>
<sequence>MSRYTINHDEADARVLLMCAEMLKHLDLAGRGGVDVSASIAEVMARRDEVLRSRGIEPNGQGICR</sequence>
<gene>
    <name evidence="1" type="ORF">L833_4672</name>
</gene>